<name>A0A4R6P228_NOCIG</name>
<sequence length="194" mass="21897">MREDLGDKTLHAIVTAVDGAREDLREFREIKPGWFVDFSQRLVANFIHDRIWAHMKFATLDNPDVTMIDAEPVREVRHGSKYRLRIKRHSHAAAIETFPTKAALNFWCATPALPGLEQWSLAIGYIWDGELGEIKQPVISFRDSKNKPRWMVELDTGHAAAGGELVFTPIDPVMPAIDFDLFDGMSGQAEPDAL</sequence>
<evidence type="ECO:0000313" key="2">
    <source>
        <dbReference type="Proteomes" id="UP000295087"/>
    </source>
</evidence>
<evidence type="ECO:0000313" key="1">
    <source>
        <dbReference type="EMBL" id="TDP31541.1"/>
    </source>
</evidence>
<dbReference type="EMBL" id="SNXK01000008">
    <property type="protein sequence ID" value="TDP31541.1"/>
    <property type="molecule type" value="Genomic_DNA"/>
</dbReference>
<proteinExistence type="predicted"/>
<dbReference type="AlphaFoldDB" id="A0A4R6P228"/>
<dbReference type="Proteomes" id="UP000295087">
    <property type="component" value="Unassembled WGS sequence"/>
</dbReference>
<reference evidence="1 2" key="1">
    <citation type="submission" date="2019-03" db="EMBL/GenBank/DDBJ databases">
        <title>Genomic Encyclopedia of Type Strains, Phase IV (KMG-IV): sequencing the most valuable type-strain genomes for metagenomic binning, comparative biology and taxonomic classification.</title>
        <authorList>
            <person name="Goeker M."/>
        </authorList>
    </citation>
    <scope>NUCLEOTIDE SEQUENCE [LARGE SCALE GENOMIC DNA]</scope>
    <source>
        <strain evidence="1 2">DSM 44496</strain>
    </source>
</reference>
<protein>
    <submittedName>
        <fullName evidence="1">Uncharacterized protein</fullName>
    </submittedName>
</protein>
<organism evidence="1 2">
    <name type="scientific">Nocardia ignorata</name>
    <dbReference type="NCBI Taxonomy" id="145285"/>
    <lineage>
        <taxon>Bacteria</taxon>
        <taxon>Bacillati</taxon>
        <taxon>Actinomycetota</taxon>
        <taxon>Actinomycetes</taxon>
        <taxon>Mycobacteriales</taxon>
        <taxon>Nocardiaceae</taxon>
        <taxon>Nocardia</taxon>
    </lineage>
</organism>
<gene>
    <name evidence="1" type="ORF">DFR75_108146</name>
</gene>
<accession>A0A4R6P228</accession>
<keyword evidence="2" id="KW-1185">Reference proteome</keyword>
<comment type="caution">
    <text evidence="1">The sequence shown here is derived from an EMBL/GenBank/DDBJ whole genome shotgun (WGS) entry which is preliminary data.</text>
</comment>